<dbReference type="Gramene" id="Kaladp0058s0495.1.v1.1">
    <property type="protein sequence ID" value="Kaladp0058s0495.1.v1.1"/>
    <property type="gene ID" value="Kaladp0058s0495.v1.1"/>
</dbReference>
<dbReference type="Gramene" id="Kaladp0058s0495.3.v1.1">
    <property type="protein sequence ID" value="Kaladp0058s0495.3.v1.1"/>
    <property type="gene ID" value="Kaladp0058s0495.v1.1"/>
</dbReference>
<comment type="subcellular location">
    <subcellularLocation>
        <location evidence="1">Membrane</location>
        <topology evidence="1">Multi-pass membrane protein</topology>
    </subcellularLocation>
</comment>
<evidence type="ECO:0000313" key="8">
    <source>
        <dbReference type="Proteomes" id="UP000594263"/>
    </source>
</evidence>
<evidence type="ECO:0000313" key="7">
    <source>
        <dbReference type="EnsemblPlants" id="Kaladp0058s0495.2.v1.1"/>
    </source>
</evidence>
<keyword evidence="4 6" id="KW-1133">Transmembrane helix</keyword>
<evidence type="ECO:0000256" key="2">
    <source>
        <dbReference type="ARBA" id="ARBA00010095"/>
    </source>
</evidence>
<dbReference type="PANTHER" id="PTHR12290">
    <property type="entry name" value="CORNICHON-RELATED"/>
    <property type="match status" value="1"/>
</dbReference>
<evidence type="ECO:0008006" key="9">
    <source>
        <dbReference type="Google" id="ProtNLM"/>
    </source>
</evidence>
<keyword evidence="3 6" id="KW-0812">Transmembrane</keyword>
<evidence type="ECO:0000256" key="4">
    <source>
        <dbReference type="ARBA" id="ARBA00022989"/>
    </source>
</evidence>
<dbReference type="Proteomes" id="UP000594263">
    <property type="component" value="Unplaced"/>
</dbReference>
<dbReference type="Pfam" id="PF03311">
    <property type="entry name" value="Cornichon"/>
    <property type="match status" value="1"/>
</dbReference>
<dbReference type="EnsemblPlants" id="Kaladp0058s0495.1.v1.1">
    <property type="protein sequence ID" value="Kaladp0058s0495.1.v1.1"/>
    <property type="gene ID" value="Kaladp0058s0495.v1.1"/>
</dbReference>
<keyword evidence="8" id="KW-1185">Reference proteome</keyword>
<evidence type="ECO:0000256" key="1">
    <source>
        <dbReference type="ARBA" id="ARBA00004141"/>
    </source>
</evidence>
<protein>
    <recommendedName>
        <fullName evidence="9">Cornichon family protein</fullName>
    </recommendedName>
</protein>
<comment type="similarity">
    <text evidence="2">Belongs to the cornichon family.</text>
</comment>
<dbReference type="SMART" id="SM01398">
    <property type="entry name" value="Cornichon"/>
    <property type="match status" value="1"/>
</dbReference>
<dbReference type="EnsemblPlants" id="Kaladp0058s0495.3.v1.1">
    <property type="protein sequence ID" value="Kaladp0058s0495.3.v1.1"/>
    <property type="gene ID" value="Kaladp0058s0495.v1.1"/>
</dbReference>
<dbReference type="EnsemblPlants" id="Kaladp0058s0495.2.v1.1">
    <property type="protein sequence ID" value="Kaladp0058s0495.2.v1.1"/>
    <property type="gene ID" value="Kaladp0058s0495.v1.1"/>
</dbReference>
<dbReference type="GO" id="GO:0016192">
    <property type="term" value="P:vesicle-mediated transport"/>
    <property type="evidence" value="ECO:0007669"/>
    <property type="project" value="InterPro"/>
</dbReference>
<reference evidence="7" key="1">
    <citation type="submission" date="2021-01" db="UniProtKB">
        <authorList>
            <consortium name="EnsemblPlants"/>
        </authorList>
    </citation>
    <scope>IDENTIFICATION</scope>
</reference>
<feature type="transmembrane region" description="Helical" evidence="6">
    <location>
        <begin position="53"/>
        <end position="81"/>
    </location>
</feature>
<dbReference type="OMA" id="ESWCKMG"/>
<evidence type="ECO:0000256" key="6">
    <source>
        <dbReference type="SAM" id="Phobius"/>
    </source>
</evidence>
<dbReference type="InterPro" id="IPR003377">
    <property type="entry name" value="Cornichon"/>
</dbReference>
<keyword evidence="5 6" id="KW-0472">Membrane</keyword>
<accession>A0A7N0ZZD3</accession>
<evidence type="ECO:0000256" key="3">
    <source>
        <dbReference type="ARBA" id="ARBA00022692"/>
    </source>
</evidence>
<evidence type="ECO:0000256" key="5">
    <source>
        <dbReference type="ARBA" id="ARBA00023136"/>
    </source>
</evidence>
<dbReference type="GO" id="GO:0016020">
    <property type="term" value="C:membrane"/>
    <property type="evidence" value="ECO:0007669"/>
    <property type="project" value="UniProtKB-SubCell"/>
</dbReference>
<feature type="transmembrane region" description="Helical" evidence="6">
    <location>
        <begin position="113"/>
        <end position="132"/>
    </location>
</feature>
<name>A0A7N0ZZD3_KALFE</name>
<proteinExistence type="inferred from homology"/>
<sequence>MAEVLALVISFIVLISLLLTVVYQLMCLADLEFDYTNPYDSSSRINRVILPEFIAQAALCLFYLLTAHWLMSLLSSPYLFYNLRLYTRREHLVDVTEIFNTLHWEKKQRLFKLAYLIFLLFASIFWMIMSILTEDD</sequence>
<dbReference type="AlphaFoldDB" id="A0A7N0ZZD3"/>
<organism evidence="7 8">
    <name type="scientific">Kalanchoe fedtschenkoi</name>
    <name type="common">Lavender scallops</name>
    <name type="synonym">South American air plant</name>
    <dbReference type="NCBI Taxonomy" id="63787"/>
    <lineage>
        <taxon>Eukaryota</taxon>
        <taxon>Viridiplantae</taxon>
        <taxon>Streptophyta</taxon>
        <taxon>Embryophyta</taxon>
        <taxon>Tracheophyta</taxon>
        <taxon>Spermatophyta</taxon>
        <taxon>Magnoliopsida</taxon>
        <taxon>eudicotyledons</taxon>
        <taxon>Gunneridae</taxon>
        <taxon>Pentapetalae</taxon>
        <taxon>Saxifragales</taxon>
        <taxon>Crassulaceae</taxon>
        <taxon>Kalanchoe</taxon>
    </lineage>
</organism>
<dbReference type="Gramene" id="Kaladp0058s0495.2.v1.1">
    <property type="protein sequence ID" value="Kaladp0058s0495.2.v1.1"/>
    <property type="gene ID" value="Kaladp0058s0495.v1.1"/>
</dbReference>